<dbReference type="Proteomes" id="UP000095300">
    <property type="component" value="Unassembled WGS sequence"/>
</dbReference>
<feature type="compositionally biased region" description="Basic and acidic residues" evidence="1">
    <location>
        <begin position="173"/>
        <end position="187"/>
    </location>
</feature>
<sequence>MLNGKFFTGLPPKMIERGGGEAVPNRLQSHFFWPDDSKVESAVETRLRRRNSVQLQESAKPSYGKQMSIGDNDVDTRKRFTKEFSQSSIQFYDNLNDNDSTDSRRTLPRSRGPRRAELTEKPTATRLQLPETIVDEAYTAAKRKQAYMSKIEFYDYVNENDTVSSNRNNLRKPKMDMNDKREMERNTKNSPKLQIKRDVRSLSEEKEIPKVNNRDVQTLERPRPIKEVNVNKTSSRGGNNRQDMYQRINISPHISSARPRYEEPYEDERDHKEQDIARRSAHSRYASDQETYHKPNNSVLKKDRGHRNFDRELEDHEDRHYFNRKYDEYDEEPQYRSANNDTSYRNRRAKLETDDYEEEIGSRMKTVRIQSSPPRKHQYYRDDYDDDETHVSHQRNRESPTRERTHHGNTQRHTEYRRTELYEVDSPCEDNDEAMNNKYSGSGGNSTKSRINRVSNKLNNEVQRRRNASPSPGPATKSRSPANPSRNAPAATSAATNEVNKPRKHLRSSLCFHDGAIIAENDATLSPTSQKPTAAPRRNIRSSATKRVSVGLPD</sequence>
<feature type="compositionally biased region" description="Polar residues" evidence="1">
    <location>
        <begin position="437"/>
        <end position="461"/>
    </location>
</feature>
<dbReference type="EnsemblMetazoa" id="SCAU002409-RA">
    <property type="protein sequence ID" value="SCAU002409-PA"/>
    <property type="gene ID" value="SCAU002409"/>
</dbReference>
<name>A0A1I8NVJ9_STOCA</name>
<dbReference type="KEGG" id="scac:106096088"/>
<feature type="region of interest" description="Disordered" evidence="1">
    <location>
        <begin position="50"/>
        <end position="74"/>
    </location>
</feature>
<evidence type="ECO:0000313" key="3">
    <source>
        <dbReference type="Proteomes" id="UP000095300"/>
    </source>
</evidence>
<reference evidence="2" key="1">
    <citation type="submission" date="2020-05" db="UniProtKB">
        <authorList>
            <consortium name="EnsemblMetazoa"/>
        </authorList>
    </citation>
    <scope>IDENTIFICATION</scope>
    <source>
        <strain evidence="2">USDA</strain>
    </source>
</reference>
<accession>A0A1I8NVJ9</accession>
<feature type="region of interest" description="Disordered" evidence="1">
    <location>
        <begin position="362"/>
        <end position="503"/>
    </location>
</feature>
<dbReference type="AlphaFoldDB" id="A0A1I8NVJ9"/>
<dbReference type="OrthoDB" id="7791718at2759"/>
<feature type="compositionally biased region" description="Basic and acidic residues" evidence="1">
    <location>
        <begin position="300"/>
        <end position="312"/>
    </location>
</feature>
<protein>
    <submittedName>
        <fullName evidence="2">Uncharacterized protein</fullName>
    </submittedName>
</protein>
<gene>
    <name evidence="2" type="primary">106096088</name>
</gene>
<feature type="region of interest" description="Disordered" evidence="1">
    <location>
        <begin position="520"/>
        <end position="554"/>
    </location>
</feature>
<feature type="region of interest" description="Disordered" evidence="1">
    <location>
        <begin position="92"/>
        <end position="125"/>
    </location>
</feature>
<feature type="compositionally biased region" description="Basic and acidic residues" evidence="1">
    <location>
        <begin position="389"/>
        <end position="403"/>
    </location>
</feature>
<keyword evidence="3" id="KW-1185">Reference proteome</keyword>
<feature type="region of interest" description="Disordered" evidence="1">
    <location>
        <begin position="324"/>
        <end position="350"/>
    </location>
</feature>
<evidence type="ECO:0000313" key="2">
    <source>
        <dbReference type="EnsemblMetazoa" id="SCAU002409-PA"/>
    </source>
</evidence>
<feature type="compositionally biased region" description="Polar residues" evidence="1">
    <location>
        <begin position="230"/>
        <end position="254"/>
    </location>
</feature>
<feature type="compositionally biased region" description="Polar residues" evidence="1">
    <location>
        <begin position="523"/>
        <end position="532"/>
    </location>
</feature>
<feature type="compositionally biased region" description="Low complexity" evidence="1">
    <location>
        <begin position="478"/>
        <end position="497"/>
    </location>
</feature>
<organism evidence="2 3">
    <name type="scientific">Stomoxys calcitrans</name>
    <name type="common">Stable fly</name>
    <name type="synonym">Conops calcitrans</name>
    <dbReference type="NCBI Taxonomy" id="35570"/>
    <lineage>
        <taxon>Eukaryota</taxon>
        <taxon>Metazoa</taxon>
        <taxon>Ecdysozoa</taxon>
        <taxon>Arthropoda</taxon>
        <taxon>Hexapoda</taxon>
        <taxon>Insecta</taxon>
        <taxon>Pterygota</taxon>
        <taxon>Neoptera</taxon>
        <taxon>Endopterygota</taxon>
        <taxon>Diptera</taxon>
        <taxon>Brachycera</taxon>
        <taxon>Muscomorpha</taxon>
        <taxon>Muscoidea</taxon>
        <taxon>Muscidae</taxon>
        <taxon>Stomoxys</taxon>
    </lineage>
</organism>
<evidence type="ECO:0000256" key="1">
    <source>
        <dbReference type="SAM" id="MobiDB-lite"/>
    </source>
</evidence>
<feature type="region of interest" description="Disordered" evidence="1">
    <location>
        <begin position="220"/>
        <end position="312"/>
    </location>
</feature>
<feature type="region of interest" description="Disordered" evidence="1">
    <location>
        <begin position="164"/>
        <end position="192"/>
    </location>
</feature>
<proteinExistence type="predicted"/>
<feature type="compositionally biased region" description="Basic and acidic residues" evidence="1">
    <location>
        <begin position="412"/>
        <end position="421"/>
    </location>
</feature>
<feature type="compositionally biased region" description="Basic and acidic residues" evidence="1">
    <location>
        <begin position="259"/>
        <end position="278"/>
    </location>
</feature>
<dbReference type="VEuPathDB" id="VectorBase:SCAU002409"/>
<feature type="compositionally biased region" description="Acidic residues" evidence="1">
    <location>
        <begin position="422"/>
        <end position="433"/>
    </location>
</feature>